<dbReference type="GO" id="GO:0016618">
    <property type="term" value="F:hydroxypyruvate reductase [NAD(P)H] activity"/>
    <property type="evidence" value="ECO:0007669"/>
    <property type="project" value="TreeGrafter"/>
</dbReference>
<dbReference type="PANTHER" id="PTHR10996">
    <property type="entry name" value="2-HYDROXYACID DEHYDROGENASE-RELATED"/>
    <property type="match status" value="1"/>
</dbReference>
<feature type="domain" description="D-isomer specific 2-hydroxyacid dehydrogenase NAD-binding" evidence="6">
    <location>
        <begin position="108"/>
        <end position="280"/>
    </location>
</feature>
<dbReference type="Pfam" id="PF00389">
    <property type="entry name" value="2-Hacid_dh"/>
    <property type="match status" value="1"/>
</dbReference>
<sequence>MKPDLLVAFTARPAQMAALEERFTCHRYDTAADPVAFLAEWGPRCRAVYCGGHFPLDAAMLEQLPALEMVSITSAGYEALDIAALRARGIAISNASDALVDDVADIALALMLNARRRLIEADAYVRSGDWGQKGMFPLTRSTAGKKVGIVGLGNIGRAIATRCEAFGLEIAYSGRTKKDVPYAFHDNPRDLAEWADILIVAAAGGAETAGLVSAEVLRALGEEGCLVNIARGTVVDEAALIAALEEGGIASAGLDVFLSEPTPDPRLLALPNVVLAPHLASGTEETRGAMHQLGIDNLTAFFEGRPLLSPIPD</sequence>
<evidence type="ECO:0000256" key="2">
    <source>
        <dbReference type="ARBA" id="ARBA00023002"/>
    </source>
</evidence>
<dbReference type="KEGG" id="fap:GR316_13140"/>
<dbReference type="EMBL" id="CP047292">
    <property type="protein sequence ID" value="QUS37318.1"/>
    <property type="molecule type" value="Genomic_DNA"/>
</dbReference>
<evidence type="ECO:0000259" key="5">
    <source>
        <dbReference type="Pfam" id="PF00389"/>
    </source>
</evidence>
<dbReference type="FunFam" id="3.40.50.720:FF:000213">
    <property type="entry name" value="Putative 2-hydroxyacid dehydrogenase"/>
    <property type="match status" value="1"/>
</dbReference>
<dbReference type="AlphaFoldDB" id="A0A8J8SM85"/>
<dbReference type="InterPro" id="IPR036291">
    <property type="entry name" value="NAD(P)-bd_dom_sf"/>
</dbReference>
<dbReference type="Pfam" id="PF02826">
    <property type="entry name" value="2-Hacid_dh_C"/>
    <property type="match status" value="1"/>
</dbReference>
<dbReference type="RefSeq" id="WP_211785498.1">
    <property type="nucleotide sequence ID" value="NZ_CP047292.1"/>
</dbReference>
<keyword evidence="2 4" id="KW-0560">Oxidoreductase</keyword>
<evidence type="ECO:0000256" key="1">
    <source>
        <dbReference type="ARBA" id="ARBA00022857"/>
    </source>
</evidence>
<dbReference type="SUPFAM" id="SSF51735">
    <property type="entry name" value="NAD(P)-binding Rossmann-fold domains"/>
    <property type="match status" value="1"/>
</dbReference>
<protein>
    <submittedName>
        <fullName evidence="7">2-hydroxyacid dehydrogenase</fullName>
    </submittedName>
</protein>
<dbReference type="PANTHER" id="PTHR10996:SF178">
    <property type="entry name" value="2-HYDROXYACID DEHYDROGENASE YGL185C-RELATED"/>
    <property type="match status" value="1"/>
</dbReference>
<reference evidence="7" key="1">
    <citation type="submission" date="2020-01" db="EMBL/GenBank/DDBJ databases">
        <authorList>
            <person name="Yang Y."/>
            <person name="Kwon Y.M."/>
        </authorList>
    </citation>
    <scope>NUCLEOTIDE SEQUENCE</scope>
    <source>
        <strain evidence="7">PG104</strain>
        <plasmid evidence="7">unnamed3</plasmid>
    </source>
</reference>
<organism evidence="7 8">
    <name type="scientific">Falsirhodobacter algicola</name>
    <dbReference type="NCBI Taxonomy" id="2692330"/>
    <lineage>
        <taxon>Bacteria</taxon>
        <taxon>Pseudomonadati</taxon>
        <taxon>Pseudomonadota</taxon>
        <taxon>Alphaproteobacteria</taxon>
        <taxon>Rhodobacterales</taxon>
        <taxon>Paracoccaceae</taxon>
        <taxon>Falsirhodobacter</taxon>
    </lineage>
</organism>
<dbReference type="InterPro" id="IPR006140">
    <property type="entry name" value="D-isomer_DH_NAD-bd"/>
</dbReference>
<dbReference type="InterPro" id="IPR006139">
    <property type="entry name" value="D-isomer_2_OHA_DH_cat_dom"/>
</dbReference>
<proteinExistence type="inferred from homology"/>
<keyword evidence="1" id="KW-0521">NADP</keyword>
<evidence type="ECO:0000259" key="6">
    <source>
        <dbReference type="Pfam" id="PF02826"/>
    </source>
</evidence>
<feature type="domain" description="D-isomer specific 2-hydroxyacid dehydrogenase catalytic" evidence="5">
    <location>
        <begin position="12"/>
        <end position="310"/>
    </location>
</feature>
<name>A0A8J8SM85_9RHOB</name>
<keyword evidence="3" id="KW-0520">NAD</keyword>
<dbReference type="GO" id="GO:0051287">
    <property type="term" value="F:NAD binding"/>
    <property type="evidence" value="ECO:0007669"/>
    <property type="project" value="InterPro"/>
</dbReference>
<dbReference type="Proteomes" id="UP000679284">
    <property type="component" value="Plasmid unnamed3"/>
</dbReference>
<evidence type="ECO:0000256" key="3">
    <source>
        <dbReference type="ARBA" id="ARBA00023027"/>
    </source>
</evidence>
<dbReference type="InterPro" id="IPR050223">
    <property type="entry name" value="D-isomer_2-hydroxyacid_DH"/>
</dbReference>
<dbReference type="Gene3D" id="3.40.50.720">
    <property type="entry name" value="NAD(P)-binding Rossmann-like Domain"/>
    <property type="match status" value="2"/>
</dbReference>
<dbReference type="GO" id="GO:0005829">
    <property type="term" value="C:cytosol"/>
    <property type="evidence" value="ECO:0007669"/>
    <property type="project" value="TreeGrafter"/>
</dbReference>
<comment type="similarity">
    <text evidence="4">Belongs to the D-isomer specific 2-hydroxyacid dehydrogenase family.</text>
</comment>
<keyword evidence="8" id="KW-1185">Reference proteome</keyword>
<evidence type="ECO:0000313" key="7">
    <source>
        <dbReference type="EMBL" id="QUS37318.1"/>
    </source>
</evidence>
<geneLocation type="plasmid" evidence="7 8">
    <name>unnamed3</name>
</geneLocation>
<evidence type="ECO:0000256" key="4">
    <source>
        <dbReference type="RuleBase" id="RU003719"/>
    </source>
</evidence>
<accession>A0A8J8SM85</accession>
<dbReference type="CDD" id="cd12156">
    <property type="entry name" value="HPPR"/>
    <property type="match status" value="1"/>
</dbReference>
<dbReference type="GO" id="GO:0030267">
    <property type="term" value="F:glyoxylate reductase (NADPH) activity"/>
    <property type="evidence" value="ECO:0007669"/>
    <property type="project" value="TreeGrafter"/>
</dbReference>
<evidence type="ECO:0000313" key="8">
    <source>
        <dbReference type="Proteomes" id="UP000679284"/>
    </source>
</evidence>
<dbReference type="SUPFAM" id="SSF52283">
    <property type="entry name" value="Formate/glycerate dehydrogenase catalytic domain-like"/>
    <property type="match status" value="1"/>
</dbReference>
<gene>
    <name evidence="7" type="ORF">GR316_13140</name>
</gene>
<keyword evidence="7" id="KW-0614">Plasmid</keyword>